<evidence type="ECO:0000313" key="2">
    <source>
        <dbReference type="EMBL" id="KZT61680.1"/>
    </source>
</evidence>
<proteinExistence type="predicted"/>
<sequence>MLPSTSQIAPGLMEPAVHRVPNELWFDILRLLRRDRSTLLSVSQVCKRLRSLTIPVLLHQVTLDLVTSPDHASSFLAMLGSNYDSGRFVRRMQLKLSTRDVMSQSTLTDVWELLKVVSVEDLVLSSSKLSARLFDALITIPTLQSLNLQNCTIYPPDPIIPLETKDCDQPRSGRNLTSLEVTWQEASMTSSLPAILSRLDMSKLQHLSLAGSPCSGAVTTELLNTVSPGSLKSFRFPPARRDARFPDPYGLLRDNLVNQPHIRHLSLHPKIHLTSIPADALPNLERFEGSYAMAELLVPGRPVTQVTITTESNFSANQGDMPQTFKAIAKSSKPVKYLELEEIKFEEEWMDDLRILFPQLEHLRVQSINFLSKVYCNYGVS</sequence>
<dbReference type="CDD" id="cd09917">
    <property type="entry name" value="F-box_SF"/>
    <property type="match status" value="1"/>
</dbReference>
<protein>
    <recommendedName>
        <fullName evidence="1">F-box domain-containing protein</fullName>
    </recommendedName>
</protein>
<dbReference type="EMBL" id="KV423921">
    <property type="protein sequence ID" value="KZT61680.1"/>
    <property type="molecule type" value="Genomic_DNA"/>
</dbReference>
<dbReference type="Proteomes" id="UP000076842">
    <property type="component" value="Unassembled WGS sequence"/>
</dbReference>
<dbReference type="Gene3D" id="3.80.10.10">
    <property type="entry name" value="Ribonuclease Inhibitor"/>
    <property type="match status" value="1"/>
</dbReference>
<dbReference type="OrthoDB" id="613763at2759"/>
<gene>
    <name evidence="2" type="ORF">CALCODRAFT_506024</name>
</gene>
<feature type="domain" description="F-box" evidence="1">
    <location>
        <begin position="19"/>
        <end position="53"/>
    </location>
</feature>
<evidence type="ECO:0000313" key="3">
    <source>
        <dbReference type="Proteomes" id="UP000076842"/>
    </source>
</evidence>
<dbReference type="InterPro" id="IPR001810">
    <property type="entry name" value="F-box_dom"/>
</dbReference>
<organism evidence="2 3">
    <name type="scientific">Calocera cornea HHB12733</name>
    <dbReference type="NCBI Taxonomy" id="1353952"/>
    <lineage>
        <taxon>Eukaryota</taxon>
        <taxon>Fungi</taxon>
        <taxon>Dikarya</taxon>
        <taxon>Basidiomycota</taxon>
        <taxon>Agaricomycotina</taxon>
        <taxon>Dacrymycetes</taxon>
        <taxon>Dacrymycetales</taxon>
        <taxon>Dacrymycetaceae</taxon>
        <taxon>Calocera</taxon>
    </lineage>
</organism>
<dbReference type="AlphaFoldDB" id="A0A165JD07"/>
<dbReference type="InterPro" id="IPR036047">
    <property type="entry name" value="F-box-like_dom_sf"/>
</dbReference>
<dbReference type="InParanoid" id="A0A165JD07"/>
<dbReference type="SUPFAM" id="SSF52058">
    <property type="entry name" value="L domain-like"/>
    <property type="match status" value="1"/>
</dbReference>
<evidence type="ECO:0000259" key="1">
    <source>
        <dbReference type="Pfam" id="PF12937"/>
    </source>
</evidence>
<dbReference type="Pfam" id="PF12937">
    <property type="entry name" value="F-box-like"/>
    <property type="match status" value="1"/>
</dbReference>
<name>A0A165JD07_9BASI</name>
<keyword evidence="3" id="KW-1185">Reference proteome</keyword>
<accession>A0A165JD07</accession>
<dbReference type="InterPro" id="IPR032675">
    <property type="entry name" value="LRR_dom_sf"/>
</dbReference>
<reference evidence="2 3" key="1">
    <citation type="journal article" date="2016" name="Mol. Biol. Evol.">
        <title>Comparative Genomics of Early-Diverging Mushroom-Forming Fungi Provides Insights into the Origins of Lignocellulose Decay Capabilities.</title>
        <authorList>
            <person name="Nagy L.G."/>
            <person name="Riley R."/>
            <person name="Tritt A."/>
            <person name="Adam C."/>
            <person name="Daum C."/>
            <person name="Floudas D."/>
            <person name="Sun H."/>
            <person name="Yadav J.S."/>
            <person name="Pangilinan J."/>
            <person name="Larsson K.H."/>
            <person name="Matsuura K."/>
            <person name="Barry K."/>
            <person name="Labutti K."/>
            <person name="Kuo R."/>
            <person name="Ohm R.A."/>
            <person name="Bhattacharya S.S."/>
            <person name="Shirouzu T."/>
            <person name="Yoshinaga Y."/>
            <person name="Martin F.M."/>
            <person name="Grigoriev I.V."/>
            <person name="Hibbett D.S."/>
        </authorList>
    </citation>
    <scope>NUCLEOTIDE SEQUENCE [LARGE SCALE GENOMIC DNA]</scope>
    <source>
        <strain evidence="2 3">HHB12733</strain>
    </source>
</reference>
<dbReference type="SUPFAM" id="SSF81383">
    <property type="entry name" value="F-box domain"/>
    <property type="match status" value="1"/>
</dbReference>